<evidence type="ECO:0000256" key="11">
    <source>
        <dbReference type="ARBA" id="ARBA00045497"/>
    </source>
</evidence>
<keyword evidence="8" id="KW-0406">Ion transport</keyword>
<gene>
    <name evidence="13" type="primary">corA</name>
    <name evidence="13" type="ORF">NCTC11370_00431</name>
</gene>
<evidence type="ECO:0000256" key="10">
    <source>
        <dbReference type="ARBA" id="ARBA00034269"/>
    </source>
</evidence>
<evidence type="ECO:0000256" key="7">
    <source>
        <dbReference type="ARBA" id="ARBA00022989"/>
    </source>
</evidence>
<dbReference type="Proteomes" id="UP000254554">
    <property type="component" value="Unassembled WGS sequence"/>
</dbReference>
<dbReference type="GO" id="GO:0015095">
    <property type="term" value="F:magnesium ion transmembrane transporter activity"/>
    <property type="evidence" value="ECO:0007669"/>
    <property type="project" value="TreeGrafter"/>
</dbReference>
<dbReference type="SUPFAM" id="SSF144083">
    <property type="entry name" value="Magnesium transport protein CorA, transmembrane region"/>
    <property type="match status" value="1"/>
</dbReference>
<evidence type="ECO:0000256" key="5">
    <source>
        <dbReference type="ARBA" id="ARBA00022692"/>
    </source>
</evidence>
<organism evidence="13 14">
    <name type="scientific">Fluoribacter dumoffii</name>
    <dbReference type="NCBI Taxonomy" id="463"/>
    <lineage>
        <taxon>Bacteria</taxon>
        <taxon>Pseudomonadati</taxon>
        <taxon>Pseudomonadota</taxon>
        <taxon>Gammaproteobacteria</taxon>
        <taxon>Legionellales</taxon>
        <taxon>Legionellaceae</taxon>
        <taxon>Fluoribacter</taxon>
    </lineage>
</organism>
<dbReference type="InterPro" id="IPR002523">
    <property type="entry name" value="MgTranspt_CorA/ZnTranspt_ZntB"/>
</dbReference>
<keyword evidence="7 12" id="KW-1133">Transmembrane helix</keyword>
<keyword evidence="3" id="KW-0813">Transport</keyword>
<dbReference type="InterPro" id="IPR045861">
    <property type="entry name" value="CorA_cytoplasmic_dom"/>
</dbReference>
<protein>
    <submittedName>
        <fullName evidence="13">Magnesium transport protein CorA</fullName>
    </submittedName>
</protein>
<evidence type="ECO:0000256" key="4">
    <source>
        <dbReference type="ARBA" id="ARBA00022475"/>
    </source>
</evidence>
<proteinExistence type="inferred from homology"/>
<evidence type="ECO:0000256" key="1">
    <source>
        <dbReference type="ARBA" id="ARBA00004651"/>
    </source>
</evidence>
<dbReference type="InterPro" id="IPR045863">
    <property type="entry name" value="CorA_TM1_TM2"/>
</dbReference>
<dbReference type="FunFam" id="1.20.58.340:FF:000004">
    <property type="entry name" value="Magnesium transport protein CorA"/>
    <property type="match status" value="1"/>
</dbReference>
<sequence>MDAIKMNTFDTIAIEFDLTRHHVKQIALEELSIDTQNKNKVYWVHSNLKQSEAYAQIVKILKLPEEVMKLCEENNLTNLIDNDNALSLQIKCLASLELNEDKEITLDNLILHLTANYCFTASTTSLPVLFEFFNSCAKSIHYAKTSCFILFLFLEGIINDYARIIFLYEEIAEQLEDLLQTTNENIYKEVAEVKHQTLQIKRYMMAIREVLMRITTRNISVVSEKCRSSLSNLSNHSHLIINDADSIRELLNSLLGQIDNELMQKMSKTMAILTAFASIFLPLTLITGIYGMNFEWMPELHWKYGYFGALGLIFFCALFLIFLFKKKKWM</sequence>
<evidence type="ECO:0000256" key="8">
    <source>
        <dbReference type="ARBA" id="ARBA00023065"/>
    </source>
</evidence>
<evidence type="ECO:0000313" key="13">
    <source>
        <dbReference type="EMBL" id="STO20377.1"/>
    </source>
</evidence>
<accession>A0A377G6D7</accession>
<dbReference type="OrthoDB" id="9803416at2"/>
<dbReference type="Gene3D" id="1.20.58.340">
    <property type="entry name" value="Magnesium transport protein CorA, transmembrane region"/>
    <property type="match status" value="2"/>
</dbReference>
<reference evidence="13 14" key="1">
    <citation type="submission" date="2018-06" db="EMBL/GenBank/DDBJ databases">
        <authorList>
            <consortium name="Pathogen Informatics"/>
            <person name="Doyle S."/>
        </authorList>
    </citation>
    <scope>NUCLEOTIDE SEQUENCE [LARGE SCALE GENOMIC DNA]</scope>
    <source>
        <strain evidence="13 14">NCTC11370</strain>
    </source>
</reference>
<evidence type="ECO:0000256" key="12">
    <source>
        <dbReference type="SAM" id="Phobius"/>
    </source>
</evidence>
<feature type="transmembrane region" description="Helical" evidence="12">
    <location>
        <begin position="304"/>
        <end position="324"/>
    </location>
</feature>
<dbReference type="RefSeq" id="WP_019349487.1">
    <property type="nucleotide sequence ID" value="NZ_JAPHOO010000002.1"/>
</dbReference>
<name>A0A377G6D7_9GAMM</name>
<evidence type="ECO:0000256" key="2">
    <source>
        <dbReference type="ARBA" id="ARBA00009765"/>
    </source>
</evidence>
<dbReference type="PANTHER" id="PTHR46494">
    <property type="entry name" value="CORA FAMILY METAL ION TRANSPORTER (EUROFUNG)"/>
    <property type="match status" value="1"/>
</dbReference>
<dbReference type="Pfam" id="PF01544">
    <property type="entry name" value="CorA"/>
    <property type="match status" value="1"/>
</dbReference>
<dbReference type="EMBL" id="UGGT01000001">
    <property type="protein sequence ID" value="STO20377.1"/>
    <property type="molecule type" value="Genomic_DNA"/>
</dbReference>
<dbReference type="AlphaFoldDB" id="A0A377G6D7"/>
<keyword evidence="4" id="KW-1003">Cell membrane</keyword>
<comment type="similarity">
    <text evidence="2">Belongs to the CorA metal ion transporter (MIT) (TC 1.A.35) family.</text>
</comment>
<dbReference type="GO" id="GO:0050897">
    <property type="term" value="F:cobalt ion binding"/>
    <property type="evidence" value="ECO:0007669"/>
    <property type="project" value="TreeGrafter"/>
</dbReference>
<dbReference type="GO" id="GO:0015087">
    <property type="term" value="F:cobalt ion transmembrane transporter activity"/>
    <property type="evidence" value="ECO:0007669"/>
    <property type="project" value="TreeGrafter"/>
</dbReference>
<keyword evidence="9 12" id="KW-0472">Membrane</keyword>
<dbReference type="GO" id="GO:0000287">
    <property type="term" value="F:magnesium ion binding"/>
    <property type="evidence" value="ECO:0007669"/>
    <property type="project" value="TreeGrafter"/>
</dbReference>
<comment type="subcellular location">
    <subcellularLocation>
        <location evidence="1">Cell membrane</location>
        <topology evidence="1">Multi-pass membrane protein</topology>
    </subcellularLocation>
</comment>
<dbReference type="GO" id="GO:0005886">
    <property type="term" value="C:plasma membrane"/>
    <property type="evidence" value="ECO:0007669"/>
    <property type="project" value="UniProtKB-SubCell"/>
</dbReference>
<evidence type="ECO:0000313" key="14">
    <source>
        <dbReference type="Proteomes" id="UP000254554"/>
    </source>
</evidence>
<comment type="function">
    <text evidence="11">Mediates influx of magnesium ions. Alternates between open and closed states. Activated by low cytoplasmic Mg(2+) levels. Inactive when cytoplasmic Mg(2+) levels are high.</text>
</comment>
<evidence type="ECO:0000256" key="3">
    <source>
        <dbReference type="ARBA" id="ARBA00022448"/>
    </source>
</evidence>
<keyword evidence="6" id="KW-0460">Magnesium</keyword>
<keyword evidence="14" id="KW-1185">Reference proteome</keyword>
<dbReference type="SUPFAM" id="SSF143865">
    <property type="entry name" value="CorA soluble domain-like"/>
    <property type="match status" value="1"/>
</dbReference>
<keyword evidence="5 12" id="KW-0812">Transmembrane</keyword>
<feature type="transmembrane region" description="Helical" evidence="12">
    <location>
        <begin position="270"/>
        <end position="292"/>
    </location>
</feature>
<dbReference type="PANTHER" id="PTHR46494:SF1">
    <property type="entry name" value="CORA FAMILY METAL ION TRANSPORTER (EUROFUNG)"/>
    <property type="match status" value="1"/>
</dbReference>
<comment type="catalytic activity">
    <reaction evidence="10">
        <text>Mg(2+)(in) = Mg(2+)(out)</text>
        <dbReference type="Rhea" id="RHEA:29827"/>
        <dbReference type="ChEBI" id="CHEBI:18420"/>
    </reaction>
</comment>
<dbReference type="GeneID" id="93291333"/>
<evidence type="ECO:0000256" key="6">
    <source>
        <dbReference type="ARBA" id="ARBA00022842"/>
    </source>
</evidence>
<evidence type="ECO:0000256" key="9">
    <source>
        <dbReference type="ARBA" id="ARBA00023136"/>
    </source>
</evidence>